<dbReference type="SUPFAM" id="SSF57783">
    <property type="entry name" value="Zinc beta-ribbon"/>
    <property type="match status" value="1"/>
</dbReference>
<feature type="domain" description="DNA primase/helicase Gp4 N-terminal Bacteriophage T7-like" evidence="1">
    <location>
        <begin position="29"/>
        <end position="68"/>
    </location>
</feature>
<dbReference type="Pfam" id="PF08273">
    <property type="entry name" value="Zn_Ribbon_Prim"/>
    <property type="match status" value="1"/>
</dbReference>
<dbReference type="SMART" id="SM00778">
    <property type="entry name" value="Prim_Zn_Ribbon"/>
    <property type="match status" value="1"/>
</dbReference>
<protein>
    <recommendedName>
        <fullName evidence="1">DNA primase/helicase Gp4 N-terminal Bacteriophage T7-like domain-containing protein</fullName>
    </recommendedName>
</protein>
<dbReference type="GO" id="GO:0003677">
    <property type="term" value="F:DNA binding"/>
    <property type="evidence" value="ECO:0007669"/>
    <property type="project" value="InterPro"/>
</dbReference>
<keyword evidence="3" id="KW-1185">Reference proteome</keyword>
<dbReference type="GO" id="GO:0004386">
    <property type="term" value="F:helicase activity"/>
    <property type="evidence" value="ECO:0007669"/>
    <property type="project" value="InterPro"/>
</dbReference>
<evidence type="ECO:0000313" key="3">
    <source>
        <dbReference type="Proteomes" id="UP000305675"/>
    </source>
</evidence>
<dbReference type="AlphaFoldDB" id="A0A4U1BT59"/>
<name>A0A4U1BT59_9GAMM</name>
<reference evidence="2 3" key="1">
    <citation type="submission" date="2019-04" db="EMBL/GenBank/DDBJ databases">
        <authorList>
            <person name="Hwang J.C."/>
        </authorList>
    </citation>
    <scope>NUCLEOTIDE SEQUENCE [LARGE SCALE GENOMIC DNA]</scope>
    <source>
        <strain evidence="2 3">IMCC35002</strain>
    </source>
</reference>
<proteinExistence type="predicted"/>
<dbReference type="Gene3D" id="3.90.580.10">
    <property type="entry name" value="Zinc finger, CHC2-type domain"/>
    <property type="match status" value="1"/>
</dbReference>
<dbReference type="EMBL" id="SWCJ01000001">
    <property type="protein sequence ID" value="TKB58362.1"/>
    <property type="molecule type" value="Genomic_DNA"/>
</dbReference>
<dbReference type="InterPro" id="IPR036977">
    <property type="entry name" value="DNA_primase_Znf_CHC2"/>
</dbReference>
<gene>
    <name evidence="2" type="ORF">FCL42_01025</name>
</gene>
<dbReference type="GO" id="GO:0006260">
    <property type="term" value="P:DNA replication"/>
    <property type="evidence" value="ECO:0007669"/>
    <property type="project" value="InterPro"/>
</dbReference>
<dbReference type="OrthoDB" id="6272730at2"/>
<organism evidence="2 3">
    <name type="scientific">Ferrimonas aestuarii</name>
    <dbReference type="NCBI Taxonomy" id="2569539"/>
    <lineage>
        <taxon>Bacteria</taxon>
        <taxon>Pseudomonadati</taxon>
        <taxon>Pseudomonadota</taxon>
        <taxon>Gammaproteobacteria</taxon>
        <taxon>Alteromonadales</taxon>
        <taxon>Ferrimonadaceae</taxon>
        <taxon>Ferrimonas</taxon>
    </lineage>
</organism>
<dbReference type="GO" id="GO:0008270">
    <property type="term" value="F:zinc ion binding"/>
    <property type="evidence" value="ECO:0007669"/>
    <property type="project" value="InterPro"/>
</dbReference>
<dbReference type="InterPro" id="IPR013237">
    <property type="entry name" value="Phage_T7_Gp4_N"/>
</dbReference>
<comment type="caution">
    <text evidence="2">The sequence shown here is derived from an EMBL/GenBank/DDBJ whole genome shotgun (WGS) entry which is preliminary data.</text>
</comment>
<accession>A0A4U1BT59</accession>
<dbReference type="RefSeq" id="WP_136861510.1">
    <property type="nucleotide sequence ID" value="NZ_SWCJ01000001.1"/>
</dbReference>
<sequence>MRLQKIKAAANGNWCSIYAHLAIDVPKRGKQGPCPLCGGVDRFHYDDLEGRGTWHCRKCDGQQAGDGFSLVASYYGVSFNGSLELVARAIGMEE</sequence>
<dbReference type="Proteomes" id="UP000305675">
    <property type="component" value="Unassembled WGS sequence"/>
</dbReference>
<evidence type="ECO:0000313" key="2">
    <source>
        <dbReference type="EMBL" id="TKB58362.1"/>
    </source>
</evidence>
<evidence type="ECO:0000259" key="1">
    <source>
        <dbReference type="SMART" id="SM00778"/>
    </source>
</evidence>